<name>A0A4U0NGB3_9SPHI</name>
<protein>
    <recommendedName>
        <fullName evidence="3">DUF2116 family Zn-ribbon domain-containing protein</fullName>
    </recommendedName>
</protein>
<keyword evidence="2" id="KW-1185">Reference proteome</keyword>
<evidence type="ECO:0000313" key="1">
    <source>
        <dbReference type="EMBL" id="TJZ53169.1"/>
    </source>
</evidence>
<accession>A0A4U0NGB3</accession>
<gene>
    <name evidence="1" type="ORF">FAZ15_17575</name>
</gene>
<sequence length="117" mass="13863">MNEKSCLECLKPIKGRADKRFCDDACRNTYNNRLNGDQNNIIRNINHILRKNRRILQAFLGNEKSIKVSSDKLQKEGFQFDYHTHLLHTSKGQSYIFVYEYGYLLLENHLCLIVRQK</sequence>
<evidence type="ECO:0000313" key="2">
    <source>
        <dbReference type="Proteomes" id="UP000306808"/>
    </source>
</evidence>
<evidence type="ECO:0008006" key="3">
    <source>
        <dbReference type="Google" id="ProtNLM"/>
    </source>
</evidence>
<dbReference type="EMBL" id="SUME01000008">
    <property type="protein sequence ID" value="TJZ53169.1"/>
    <property type="molecule type" value="Genomic_DNA"/>
</dbReference>
<dbReference type="OrthoDB" id="5187906at2"/>
<organism evidence="1 2">
    <name type="scientific">Sphingobacterium olei</name>
    <dbReference type="NCBI Taxonomy" id="2571155"/>
    <lineage>
        <taxon>Bacteria</taxon>
        <taxon>Pseudomonadati</taxon>
        <taxon>Bacteroidota</taxon>
        <taxon>Sphingobacteriia</taxon>
        <taxon>Sphingobacteriales</taxon>
        <taxon>Sphingobacteriaceae</taxon>
        <taxon>Sphingobacterium</taxon>
    </lineage>
</organism>
<dbReference type="RefSeq" id="WP_136902630.1">
    <property type="nucleotide sequence ID" value="NZ_SUME01000008.1"/>
</dbReference>
<dbReference type="AlphaFoldDB" id="A0A4U0NGB3"/>
<dbReference type="Proteomes" id="UP000306808">
    <property type="component" value="Unassembled WGS sequence"/>
</dbReference>
<proteinExistence type="predicted"/>
<comment type="caution">
    <text evidence="1">The sequence shown here is derived from an EMBL/GenBank/DDBJ whole genome shotgun (WGS) entry which is preliminary data.</text>
</comment>
<reference evidence="1 2" key="1">
    <citation type="submission" date="2019-04" db="EMBL/GenBank/DDBJ databases">
        <title>Sphingobacterium olei sp. nov., isolated from oil-contaminated soil.</title>
        <authorList>
            <person name="Liu B."/>
        </authorList>
    </citation>
    <scope>NUCLEOTIDE SEQUENCE [LARGE SCALE GENOMIC DNA]</scope>
    <source>
        <strain evidence="1 2">HAL-9</strain>
    </source>
</reference>